<dbReference type="Proteomes" id="UP000244803">
    <property type="component" value="Chromosome 3"/>
</dbReference>
<organism evidence="1 2">
    <name type="scientific">Theileria orientalis</name>
    <dbReference type="NCBI Taxonomy" id="68886"/>
    <lineage>
        <taxon>Eukaryota</taxon>
        <taxon>Sar</taxon>
        <taxon>Alveolata</taxon>
        <taxon>Apicomplexa</taxon>
        <taxon>Aconoidasida</taxon>
        <taxon>Piroplasmida</taxon>
        <taxon>Theileriidae</taxon>
        <taxon>Theileria</taxon>
    </lineage>
</organism>
<evidence type="ECO:0000313" key="1">
    <source>
        <dbReference type="EMBL" id="UKJ88851.2"/>
    </source>
</evidence>
<accession>A0A976M708</accession>
<protein>
    <submittedName>
        <fullName evidence="1">Uncharacterized protein</fullName>
    </submittedName>
</protein>
<evidence type="ECO:0000313" key="2">
    <source>
        <dbReference type="Proteomes" id="UP000244803"/>
    </source>
</evidence>
<sequence>MIRGSLGNNVFVDLKSNYISDGITVHHGRYSVNGKYMMYVGKDKGIDCVFYGTGILYKREERFIAEQVMIEIFEDILAKYFVIHVFADTVLNHTKVKRKYYTYSDAGYRKIDHNTFMSKITSEIELIFDISKKTMHPYMNQIVECTNYYTETYSIVKQIGGIRLDGFEAPKYTYGIVWDSSMIIKMGCSTLDSFVSKCEKFSIEFK</sequence>
<dbReference type="OrthoDB" id="359463at2759"/>
<dbReference type="AlphaFoldDB" id="A0A976M708"/>
<proteinExistence type="predicted"/>
<dbReference type="EMBL" id="CP056066">
    <property type="protein sequence ID" value="UKJ88851.2"/>
    <property type="molecule type" value="Genomic_DNA"/>
</dbReference>
<reference evidence="1" key="1">
    <citation type="submission" date="2022-07" db="EMBL/GenBank/DDBJ databases">
        <title>Evaluation of T. orientalis genome assembly methods using nanopore sequencing and analysis of variation between genomes.</title>
        <authorList>
            <person name="Yam J."/>
            <person name="Micallef M.L."/>
            <person name="Liu M."/>
            <person name="Djordjevic S.P."/>
            <person name="Bogema D.R."/>
            <person name="Jenkins C."/>
        </authorList>
    </citation>
    <scope>NUCLEOTIDE SEQUENCE</scope>
    <source>
        <strain evidence="1">Fish Creek</strain>
    </source>
</reference>
<name>A0A976M708_THEOR</name>
<gene>
    <name evidence="1" type="ORF">MACJ_002097</name>
</gene>